<dbReference type="InterPro" id="IPR029063">
    <property type="entry name" value="SAM-dependent_MTases_sf"/>
</dbReference>
<sequence length="304" mass="34076">MRIGGRVRDHLVRAGRAVARDVVAPPYTAPGHFYNPATTPADRERAIAGRSRPSRAVDLREDDQCRLAGQLDLSRPPSDRWIPDNSMYGAADASVLRGMLLHFRPRRIVEIGSGYSTALALDVAERHLPDLRITCVEPYADRLRSRLRPGDADRLTLHEEPVQDVGVGELTEGMTAGDVLLIDSSHVVKAGSDVAWLLLRVLPELPDGVLVHVHDVHWPFEYPDQWLREGRDWNEAYFLEAFLAYNERFRVLLFVDWLATEHPELVAPENRSVRGGAIWLEKVAPRARGRAADPFLPTTDGARP</sequence>
<evidence type="ECO:0000313" key="1">
    <source>
        <dbReference type="EMBL" id="PWW21369.1"/>
    </source>
</evidence>
<dbReference type="OrthoDB" id="9799672at2"/>
<dbReference type="Proteomes" id="UP000246661">
    <property type="component" value="Unassembled WGS sequence"/>
</dbReference>
<proteinExistence type="predicted"/>
<protein>
    <submittedName>
        <fullName evidence="1">Methyltransferase family protein</fullName>
    </submittedName>
</protein>
<organism evidence="1 2">
    <name type="scientific">Geodermatophilus normandii</name>
    <dbReference type="NCBI Taxonomy" id="1137989"/>
    <lineage>
        <taxon>Bacteria</taxon>
        <taxon>Bacillati</taxon>
        <taxon>Actinomycetota</taxon>
        <taxon>Actinomycetes</taxon>
        <taxon>Geodermatophilales</taxon>
        <taxon>Geodermatophilaceae</taxon>
        <taxon>Geodermatophilus</taxon>
    </lineage>
</organism>
<keyword evidence="1" id="KW-0808">Transferase</keyword>
<dbReference type="GO" id="GO:0032259">
    <property type="term" value="P:methylation"/>
    <property type="evidence" value="ECO:0007669"/>
    <property type="project" value="UniProtKB-KW"/>
</dbReference>
<keyword evidence="1" id="KW-0489">Methyltransferase</keyword>
<reference evidence="2" key="1">
    <citation type="submission" date="2018-05" db="EMBL/GenBank/DDBJ databases">
        <authorList>
            <person name="Klenk H.-P."/>
            <person name="Huntemann M."/>
            <person name="Clum A."/>
            <person name="Pillay M."/>
            <person name="Palaniappan K."/>
            <person name="Varghese N."/>
            <person name="Mikhailova N."/>
            <person name="Stamatis D."/>
            <person name="Reddy T."/>
            <person name="Daum C."/>
            <person name="Shapiro N."/>
            <person name="Ivanova N."/>
            <person name="Kyrpides N."/>
            <person name="Woyke T."/>
        </authorList>
    </citation>
    <scope>NUCLEOTIDE SEQUENCE [LARGE SCALE GENOMIC DNA]</scope>
    <source>
        <strain evidence="2">DSM 45417</strain>
    </source>
</reference>
<accession>A0A317QEF1</accession>
<gene>
    <name evidence="1" type="ORF">JD79_00498</name>
</gene>
<dbReference type="Gene3D" id="3.40.50.150">
    <property type="entry name" value="Vaccinia Virus protein VP39"/>
    <property type="match status" value="1"/>
</dbReference>
<dbReference type="EMBL" id="QGTX01000001">
    <property type="protein sequence ID" value="PWW21369.1"/>
    <property type="molecule type" value="Genomic_DNA"/>
</dbReference>
<name>A0A317QEF1_9ACTN</name>
<comment type="caution">
    <text evidence="1">The sequence shown here is derived from an EMBL/GenBank/DDBJ whole genome shotgun (WGS) entry which is preliminary data.</text>
</comment>
<dbReference type="AlphaFoldDB" id="A0A317QEF1"/>
<evidence type="ECO:0000313" key="2">
    <source>
        <dbReference type="Proteomes" id="UP000246661"/>
    </source>
</evidence>
<keyword evidence="2" id="KW-1185">Reference proteome</keyword>
<dbReference type="GO" id="GO:0008168">
    <property type="term" value="F:methyltransferase activity"/>
    <property type="evidence" value="ECO:0007669"/>
    <property type="project" value="UniProtKB-KW"/>
</dbReference>
<dbReference type="Pfam" id="PF13578">
    <property type="entry name" value="Methyltransf_24"/>
    <property type="match status" value="1"/>
</dbReference>
<dbReference type="SUPFAM" id="SSF53335">
    <property type="entry name" value="S-adenosyl-L-methionine-dependent methyltransferases"/>
    <property type="match status" value="1"/>
</dbReference>